<evidence type="ECO:0000259" key="3">
    <source>
        <dbReference type="PROSITE" id="PS50825"/>
    </source>
</evidence>
<dbReference type="PANTHER" id="PTHR24273">
    <property type="entry name" value="FI04643P-RELATED"/>
    <property type="match status" value="1"/>
</dbReference>
<dbReference type="Proteomes" id="UP001221686">
    <property type="component" value="Unassembled WGS sequence"/>
</dbReference>
<gene>
    <name evidence="4" type="ORF">POL25_05070</name>
</gene>
<dbReference type="InterPro" id="IPR017946">
    <property type="entry name" value="PLC-like_Pdiesterase_TIM-brl"/>
</dbReference>
<dbReference type="PROSITE" id="PS50825">
    <property type="entry name" value="HYR"/>
    <property type="match status" value="1"/>
</dbReference>
<evidence type="ECO:0000256" key="2">
    <source>
        <dbReference type="SAM" id="SignalP"/>
    </source>
</evidence>
<comment type="caution">
    <text evidence="4">The sequence shown here is derived from an EMBL/GenBank/DDBJ whole genome shotgun (WGS) entry which is preliminary data.</text>
</comment>
<evidence type="ECO:0000313" key="5">
    <source>
        <dbReference type="Proteomes" id="UP001221686"/>
    </source>
</evidence>
<dbReference type="Pfam" id="PF02494">
    <property type="entry name" value="HYR"/>
    <property type="match status" value="1"/>
</dbReference>
<feature type="chain" id="PRO_5046114943" evidence="2">
    <location>
        <begin position="29"/>
        <end position="554"/>
    </location>
</feature>
<dbReference type="EMBL" id="JAQNDL010000001">
    <property type="protein sequence ID" value="MDC0716251.1"/>
    <property type="molecule type" value="Genomic_DNA"/>
</dbReference>
<accession>A0ABT5DV10</accession>
<reference evidence="4 5" key="1">
    <citation type="submission" date="2022-11" db="EMBL/GenBank/DDBJ databases">
        <title>Minimal conservation of predation-associated metabolite biosynthetic gene clusters underscores biosynthetic potential of Myxococcota including descriptions for ten novel species: Archangium lansinium sp. nov., Myxococcus landrumus sp. nov., Nannocystis bai.</title>
        <authorList>
            <person name="Ahearne A."/>
            <person name="Stevens C."/>
            <person name="Dowd S."/>
        </authorList>
    </citation>
    <scope>NUCLEOTIDE SEQUENCE [LARGE SCALE GENOMIC DNA]</scope>
    <source>
        <strain evidence="4 5">BB15-2</strain>
    </source>
</reference>
<proteinExistence type="predicted"/>
<name>A0ABT5DV10_9BACT</name>
<protein>
    <submittedName>
        <fullName evidence="4">HYR domain-containing protein</fullName>
    </submittedName>
</protein>
<keyword evidence="5" id="KW-1185">Reference proteome</keyword>
<keyword evidence="2" id="KW-0732">Signal</keyword>
<feature type="signal peptide" evidence="2">
    <location>
        <begin position="1"/>
        <end position="28"/>
    </location>
</feature>
<dbReference type="Gene3D" id="3.20.20.190">
    <property type="entry name" value="Phosphatidylinositol (PI) phosphodiesterase"/>
    <property type="match status" value="1"/>
</dbReference>
<organism evidence="4 5">
    <name type="scientific">Nannocystis bainbridge</name>
    <dbReference type="NCBI Taxonomy" id="2995303"/>
    <lineage>
        <taxon>Bacteria</taxon>
        <taxon>Pseudomonadati</taxon>
        <taxon>Myxococcota</taxon>
        <taxon>Polyangia</taxon>
        <taxon>Nannocystales</taxon>
        <taxon>Nannocystaceae</taxon>
        <taxon>Nannocystis</taxon>
    </lineage>
</organism>
<dbReference type="InterPro" id="IPR003410">
    <property type="entry name" value="HYR_dom"/>
</dbReference>
<keyword evidence="1" id="KW-0677">Repeat</keyword>
<dbReference type="RefSeq" id="WP_272084696.1">
    <property type="nucleotide sequence ID" value="NZ_JAQNDL010000001.1"/>
</dbReference>
<evidence type="ECO:0000256" key="1">
    <source>
        <dbReference type="ARBA" id="ARBA00022737"/>
    </source>
</evidence>
<dbReference type="PANTHER" id="PTHR24273:SF32">
    <property type="entry name" value="HYALIN"/>
    <property type="match status" value="1"/>
</dbReference>
<sequence>MGACKRRIGLAAVIAGVATVLPAAPAWADCEQPLYIIAHRCNDPADVPNVVLAQDVNAIEADFSWGSPTEFVPDRWVVDHDGVFAWSTDIDDWLGGVSLTLGLGDSPLGLVILDIKDPDGPLLDLYNHVRGSLGPDINLLFSIPDFEEKEQFEAILSQINADPRAAVAVDYLSGDEQTMSAVDNYFRTTGFDKYWFGDGYNVTVETPQSVEDNVADAIDIRDSGAHCEAFHGVYTWTYEKESTITGFLLEGVNGVMMNADECHDIVGIGDGVWTPLEAVNFAKTLTGTVFAAPEANPFRYATPDIACPDDQVIECASPGGAWAGDTQLAEFYAAAGASIDNCDEVTVVDDSPLFYGVGQATEVTFTATDAGVCSPTNSCTASVTVQDTQAPQIECPPDIAVDPESPGGTVVTFTAAAVDVCDGAPAVVCPTSGETFEIGSETEVFCTATDAAGHQDVCSLHVKVYTPEEVVENMESAAAALAGSLNHGQLNSLLVHLGIVMSAIEKNKHNQLCNKLEGIVDQVDGWIDAELVTPQQGQPLIDSALNLLATFVCQ</sequence>
<evidence type="ECO:0000313" key="4">
    <source>
        <dbReference type="EMBL" id="MDC0716251.1"/>
    </source>
</evidence>
<feature type="domain" description="HYR" evidence="3">
    <location>
        <begin position="386"/>
        <end position="466"/>
    </location>
</feature>